<dbReference type="Proteomes" id="UP000267145">
    <property type="component" value="Unassembled WGS sequence"/>
</dbReference>
<accession>A0A3M9YAB8</accession>
<gene>
    <name evidence="2" type="ORF">D7B24_006265</name>
</gene>
<sequence length="210" mass="23805">MMSANNNDAAMGQSWAVSAEQDLTDEVAESFIYIKQEFEEEDWEDEAREPLARNNEAADEPPVWSQYPNEPTLPPPPPTRRHPSDPEAEAAKVYTMFKCGKSEDGPEYAVRPWSTTIKRHRGAEWQPYCAQDDGPLPEPHTAGRLIEPFNKTLPDLYQKGFNMLFNKRDGGETSLDLLDCSPGASQAFYGWIPKRFMPRRGTIGYWGFDG</sequence>
<evidence type="ECO:0000313" key="2">
    <source>
        <dbReference type="EMBL" id="RNJ57231.1"/>
    </source>
</evidence>
<dbReference type="GeneID" id="39609954"/>
<dbReference type="EMBL" id="RBVV01000043">
    <property type="protein sequence ID" value="RNJ57231.1"/>
    <property type="molecule type" value="Genomic_DNA"/>
</dbReference>
<evidence type="ECO:0000256" key="1">
    <source>
        <dbReference type="SAM" id="MobiDB-lite"/>
    </source>
</evidence>
<organism evidence="2 3">
    <name type="scientific">Verticillium nonalfalfae</name>
    <dbReference type="NCBI Taxonomy" id="1051616"/>
    <lineage>
        <taxon>Eukaryota</taxon>
        <taxon>Fungi</taxon>
        <taxon>Dikarya</taxon>
        <taxon>Ascomycota</taxon>
        <taxon>Pezizomycotina</taxon>
        <taxon>Sordariomycetes</taxon>
        <taxon>Hypocreomycetidae</taxon>
        <taxon>Glomerellales</taxon>
        <taxon>Plectosphaerellaceae</taxon>
        <taxon>Verticillium</taxon>
    </lineage>
</organism>
<comment type="caution">
    <text evidence="2">The sequence shown here is derived from an EMBL/GenBank/DDBJ whole genome shotgun (WGS) entry which is preliminary data.</text>
</comment>
<keyword evidence="3" id="KW-1185">Reference proteome</keyword>
<name>A0A3M9YAB8_9PEZI</name>
<proteinExistence type="predicted"/>
<protein>
    <submittedName>
        <fullName evidence="2">Uncharacterized protein</fullName>
    </submittedName>
</protein>
<dbReference type="RefSeq" id="XP_028495389.1">
    <property type="nucleotide sequence ID" value="XM_028640402.1"/>
</dbReference>
<dbReference type="AlphaFoldDB" id="A0A3M9YAB8"/>
<feature type="compositionally biased region" description="Acidic residues" evidence="1">
    <location>
        <begin position="38"/>
        <end position="47"/>
    </location>
</feature>
<evidence type="ECO:0000313" key="3">
    <source>
        <dbReference type="Proteomes" id="UP000267145"/>
    </source>
</evidence>
<reference evidence="2 3" key="1">
    <citation type="submission" date="2018-10" db="EMBL/GenBank/DDBJ databases">
        <title>Genome sequence of Verticillium nonalfalfae VnAa140.</title>
        <authorList>
            <person name="Stajich J.E."/>
            <person name="Kasson M.T."/>
        </authorList>
    </citation>
    <scope>NUCLEOTIDE SEQUENCE [LARGE SCALE GENOMIC DNA]</scope>
    <source>
        <strain evidence="2 3">VnAa140</strain>
    </source>
</reference>
<feature type="region of interest" description="Disordered" evidence="1">
    <location>
        <begin position="37"/>
        <end position="87"/>
    </location>
</feature>